<dbReference type="GO" id="GO:0000285">
    <property type="term" value="F:1-phosphatidylinositol-3-phosphate 5-kinase activity"/>
    <property type="evidence" value="ECO:0007669"/>
    <property type="project" value="TreeGrafter"/>
</dbReference>
<dbReference type="GO" id="GO:0010008">
    <property type="term" value="C:endosome membrane"/>
    <property type="evidence" value="ECO:0007669"/>
    <property type="project" value="TreeGrafter"/>
</dbReference>
<comment type="caution">
    <text evidence="1">The sequence shown here is derived from an EMBL/GenBank/DDBJ whole genome shotgun (WGS) entry which is preliminary data.</text>
</comment>
<evidence type="ECO:0000313" key="2">
    <source>
        <dbReference type="Proteomes" id="UP000594638"/>
    </source>
</evidence>
<dbReference type="EMBL" id="CACTIH010009444">
    <property type="protein sequence ID" value="CAA3031392.1"/>
    <property type="molecule type" value="Genomic_DNA"/>
</dbReference>
<dbReference type="PANTHER" id="PTHR45748">
    <property type="entry name" value="1-PHOSPHATIDYLINOSITOL 3-PHOSPHATE 5-KINASE-RELATED"/>
    <property type="match status" value="1"/>
</dbReference>
<dbReference type="AlphaFoldDB" id="A0A8S0VL76"/>
<sequence length="320" mass="34766">MVSPDLKFVGLEGFWIRCNMCHYRGAHFMMSSNGMDHENEHCIIPNGGASVQSCEFCGVDKDLQPVNLERASSCAMPSVSPTASLISSDSSISNCSDISVDANFYGRVYVEESSTESSQEDSVSGSKGHLDYSNSSVKLNGFHQTGVETVGSGEVQIGRGNNVERVGSYINEETGMSDEMDAQLWLPPEPEDQEDDIVDRVANYDDDDDECGEDGVRWAKSSSLSCFGGEGSGSYKFKEEKRKAMDKVMNGKFKALVGQLIKSVGVASSGNDEENWVDIVTSLSWEAAAFVKPRANEGKAMDPDGYVKIKCIATGSRSRR</sequence>
<accession>A0A8S0VL76</accession>
<name>A0A8S0VL76_OLEEU</name>
<dbReference type="GO" id="GO:0046854">
    <property type="term" value="P:phosphatidylinositol phosphate biosynthetic process"/>
    <property type="evidence" value="ECO:0007669"/>
    <property type="project" value="TreeGrafter"/>
</dbReference>
<gene>
    <name evidence="1" type="ORF">OLEA9_A093558</name>
</gene>
<keyword evidence="2" id="KW-1185">Reference proteome</keyword>
<dbReference type="Gramene" id="OE9A093558T3">
    <property type="protein sequence ID" value="OE9A093558C3"/>
    <property type="gene ID" value="OE9A093558"/>
</dbReference>
<dbReference type="OrthoDB" id="1744781at2759"/>
<dbReference type="Proteomes" id="UP000594638">
    <property type="component" value="Unassembled WGS sequence"/>
</dbReference>
<organism evidence="1 2">
    <name type="scientific">Olea europaea subsp. europaea</name>
    <dbReference type="NCBI Taxonomy" id="158383"/>
    <lineage>
        <taxon>Eukaryota</taxon>
        <taxon>Viridiplantae</taxon>
        <taxon>Streptophyta</taxon>
        <taxon>Embryophyta</taxon>
        <taxon>Tracheophyta</taxon>
        <taxon>Spermatophyta</taxon>
        <taxon>Magnoliopsida</taxon>
        <taxon>eudicotyledons</taxon>
        <taxon>Gunneridae</taxon>
        <taxon>Pentapetalae</taxon>
        <taxon>asterids</taxon>
        <taxon>lamiids</taxon>
        <taxon>Lamiales</taxon>
        <taxon>Oleaceae</taxon>
        <taxon>Oleeae</taxon>
        <taxon>Olea</taxon>
    </lineage>
</organism>
<dbReference type="PANTHER" id="PTHR45748:SF4">
    <property type="entry name" value="1-PHOSPHATIDYLINOSITOL-3-PHOSPHATE 5-KINASE FAB1D-RELATED"/>
    <property type="match status" value="1"/>
</dbReference>
<protein>
    <submittedName>
        <fullName evidence="1">Uncharacterized protein</fullName>
    </submittedName>
</protein>
<reference evidence="1 2" key="1">
    <citation type="submission" date="2019-12" db="EMBL/GenBank/DDBJ databases">
        <authorList>
            <person name="Alioto T."/>
            <person name="Alioto T."/>
            <person name="Gomez Garrido J."/>
        </authorList>
    </citation>
    <scope>NUCLEOTIDE SEQUENCE [LARGE SCALE GENOMIC DNA]</scope>
</reference>
<evidence type="ECO:0000313" key="1">
    <source>
        <dbReference type="EMBL" id="CAA3031392.1"/>
    </source>
</evidence>
<proteinExistence type="predicted"/>